<evidence type="ECO:0000313" key="1">
    <source>
        <dbReference type="EMBL" id="KAG5606697.1"/>
    </source>
</evidence>
<dbReference type="OrthoDB" id="1304083at2759"/>
<dbReference type="Gene3D" id="2.40.50.140">
    <property type="entry name" value="Nucleic acid-binding proteins"/>
    <property type="match status" value="2"/>
</dbReference>
<dbReference type="EMBL" id="JACXVP010000005">
    <property type="protein sequence ID" value="KAG5606697.1"/>
    <property type="molecule type" value="Genomic_DNA"/>
</dbReference>
<dbReference type="Proteomes" id="UP000824120">
    <property type="component" value="Chromosome 5"/>
</dbReference>
<organism evidence="1 2">
    <name type="scientific">Solanum commersonii</name>
    <name type="common">Commerson's wild potato</name>
    <name type="synonym">Commerson's nightshade</name>
    <dbReference type="NCBI Taxonomy" id="4109"/>
    <lineage>
        <taxon>Eukaryota</taxon>
        <taxon>Viridiplantae</taxon>
        <taxon>Streptophyta</taxon>
        <taxon>Embryophyta</taxon>
        <taxon>Tracheophyta</taxon>
        <taxon>Spermatophyta</taxon>
        <taxon>Magnoliopsida</taxon>
        <taxon>eudicotyledons</taxon>
        <taxon>Gunneridae</taxon>
        <taxon>Pentapetalae</taxon>
        <taxon>asterids</taxon>
        <taxon>lamiids</taxon>
        <taxon>Solanales</taxon>
        <taxon>Solanaceae</taxon>
        <taxon>Solanoideae</taxon>
        <taxon>Solaneae</taxon>
        <taxon>Solanum</taxon>
    </lineage>
</organism>
<dbReference type="AlphaFoldDB" id="A0A9J5Z1C8"/>
<keyword evidence="2" id="KW-1185">Reference proteome</keyword>
<accession>A0A9J5Z1C8</accession>
<dbReference type="SUPFAM" id="SSF50249">
    <property type="entry name" value="Nucleic acid-binding proteins"/>
    <property type="match status" value="1"/>
</dbReference>
<protein>
    <recommendedName>
        <fullName evidence="3">Replication factor A C-terminal domain-containing protein</fullName>
    </recommendedName>
</protein>
<evidence type="ECO:0008006" key="3">
    <source>
        <dbReference type="Google" id="ProtNLM"/>
    </source>
</evidence>
<reference evidence="1 2" key="1">
    <citation type="submission" date="2020-09" db="EMBL/GenBank/DDBJ databases">
        <title>De no assembly of potato wild relative species, Solanum commersonii.</title>
        <authorList>
            <person name="Cho K."/>
        </authorList>
    </citation>
    <scope>NUCLEOTIDE SEQUENCE [LARGE SCALE GENOMIC DNA]</scope>
    <source>
        <strain evidence="1">LZ3.2</strain>
        <tissue evidence="1">Leaf</tissue>
    </source>
</reference>
<dbReference type="InterPro" id="IPR012340">
    <property type="entry name" value="NA-bd_OB-fold"/>
</dbReference>
<name>A0A9J5Z1C8_SOLCO</name>
<proteinExistence type="predicted"/>
<gene>
    <name evidence="1" type="ORF">H5410_028189</name>
</gene>
<comment type="caution">
    <text evidence="1">The sequence shown here is derived from an EMBL/GenBank/DDBJ whole genome shotgun (WGS) entry which is preliminary data.</text>
</comment>
<sequence>MHNDLEVAFINKTEVVEDKNVVYILLKVKSLNGEGRSIRRKTIATNDRYPFFYIYGYDRKVMTLWGDFAEIEGQMLQTLESEKPMLVFCDVKSSIYQGDFVLSTTPISSLLINPQFEKANNFQQWNDSMKAQKIDISLMPSRLMQTARQVKITNILNGSLAIVKDMYYKFNATVFGIDNNTDPYATCTYCGTEDIDYEERYRLKIDVTDEDQFLRITLFDAAQYYLGCDVKDYVHST</sequence>
<evidence type="ECO:0000313" key="2">
    <source>
        <dbReference type="Proteomes" id="UP000824120"/>
    </source>
</evidence>